<keyword evidence="7" id="KW-0406">Ion transport</keyword>
<comment type="caution">
    <text evidence="16">The sequence shown here is derived from an EMBL/GenBank/DDBJ whole genome shotgun (WGS) entry which is preliminary data.</text>
</comment>
<dbReference type="InterPro" id="IPR008969">
    <property type="entry name" value="CarboxyPept-like_regulatory"/>
</dbReference>
<evidence type="ECO:0000259" key="15">
    <source>
        <dbReference type="Pfam" id="PF07715"/>
    </source>
</evidence>
<feature type="signal peptide" evidence="13">
    <location>
        <begin position="1"/>
        <end position="18"/>
    </location>
</feature>
<evidence type="ECO:0000256" key="7">
    <source>
        <dbReference type="ARBA" id="ARBA00023065"/>
    </source>
</evidence>
<dbReference type="InterPro" id="IPR037066">
    <property type="entry name" value="Plug_dom_sf"/>
</dbReference>
<dbReference type="EMBL" id="JBHULX010000021">
    <property type="protein sequence ID" value="MFD2591402.1"/>
    <property type="molecule type" value="Genomic_DNA"/>
</dbReference>
<evidence type="ECO:0000313" key="17">
    <source>
        <dbReference type="Proteomes" id="UP001597459"/>
    </source>
</evidence>
<evidence type="ECO:0000256" key="2">
    <source>
        <dbReference type="ARBA" id="ARBA00022448"/>
    </source>
</evidence>
<keyword evidence="3 11" id="KW-1134">Transmembrane beta strand</keyword>
<keyword evidence="17" id="KW-1185">Reference proteome</keyword>
<keyword evidence="4" id="KW-0410">Iron transport</keyword>
<feature type="chain" id="PRO_5045537193" evidence="13">
    <location>
        <begin position="19"/>
        <end position="891"/>
    </location>
</feature>
<evidence type="ECO:0000256" key="9">
    <source>
        <dbReference type="ARBA" id="ARBA00023136"/>
    </source>
</evidence>
<evidence type="ECO:0000256" key="10">
    <source>
        <dbReference type="ARBA" id="ARBA00023237"/>
    </source>
</evidence>
<keyword evidence="5 11" id="KW-0812">Transmembrane</keyword>
<evidence type="ECO:0000256" key="6">
    <source>
        <dbReference type="ARBA" id="ARBA00023004"/>
    </source>
</evidence>
<keyword evidence="2 11" id="KW-0813">Transport</keyword>
<evidence type="ECO:0000313" key="16">
    <source>
        <dbReference type="EMBL" id="MFD2591402.1"/>
    </source>
</evidence>
<keyword evidence="16" id="KW-0675">Receptor</keyword>
<evidence type="ECO:0000256" key="13">
    <source>
        <dbReference type="SAM" id="SignalP"/>
    </source>
</evidence>
<evidence type="ECO:0000259" key="14">
    <source>
        <dbReference type="Pfam" id="PF00593"/>
    </source>
</evidence>
<dbReference type="PANTHER" id="PTHR32552:SF81">
    <property type="entry name" value="TONB-DEPENDENT OUTER MEMBRANE RECEPTOR"/>
    <property type="match status" value="1"/>
</dbReference>
<feature type="domain" description="TonB-dependent receptor-like beta-barrel" evidence="14">
    <location>
        <begin position="442"/>
        <end position="852"/>
    </location>
</feature>
<dbReference type="SUPFAM" id="SSF49464">
    <property type="entry name" value="Carboxypeptidase regulatory domain-like"/>
    <property type="match status" value="1"/>
</dbReference>
<accession>A0ABW5N8Q4</accession>
<feature type="domain" description="TonB-dependent receptor plug" evidence="15">
    <location>
        <begin position="114"/>
        <end position="221"/>
    </location>
</feature>
<evidence type="ECO:0000256" key="4">
    <source>
        <dbReference type="ARBA" id="ARBA00022496"/>
    </source>
</evidence>
<keyword evidence="6" id="KW-0408">Iron</keyword>
<dbReference type="InterPro" id="IPR012910">
    <property type="entry name" value="Plug_dom"/>
</dbReference>
<dbReference type="InterPro" id="IPR000531">
    <property type="entry name" value="Beta-barrel_TonB"/>
</dbReference>
<comment type="similarity">
    <text evidence="11 12">Belongs to the TonB-dependent receptor family.</text>
</comment>
<keyword evidence="10 11" id="KW-0998">Cell outer membrane</keyword>
<dbReference type="Pfam" id="PF00593">
    <property type="entry name" value="TonB_dep_Rec_b-barrel"/>
    <property type="match status" value="1"/>
</dbReference>
<keyword evidence="13" id="KW-0732">Signal</keyword>
<dbReference type="RefSeq" id="WP_378256906.1">
    <property type="nucleotide sequence ID" value="NZ_JBHSJV010000001.1"/>
</dbReference>
<dbReference type="InterPro" id="IPR036942">
    <property type="entry name" value="Beta-barrel_TonB_sf"/>
</dbReference>
<sequence length="891" mass="97632">MKRALLILVLLTTSTVLSQKTITGHISDTSGNIIPGASVIIEGTSTGTTSDFEGNFTIESSGNTPTLIVSFLGFKTKKISISSTMTTIRVQLEEDAFQLEDIVVTANKTTQRSQDVPLSITAVGAKELARTGSVKAEDYFPSIPNLSISASGGGGAGLGDGRSSGKNIAIRGISGTNTTAFYLDETPLPEFADPRLFDTDRIEVLRGPQGTLYGSNTMGGAVKVITNQPNAYKTSGNIDISGASVKEGDADYSIQGVFNIPILEEKLALRLGTFYAFETGVFDRKRQTHFNGFPLNTGDGTGANPNAIWDNPDGSGTQIPFTGDPIPITLQNSDVSDTHGWRDGETQKENVDDETSFGINAALGIYPSENLKIVPKFIYQKTEGDGLDFADFRPDNFEQYRIGGIDEKYELELLHSSLLIQLGLGEYGELTNNFSFSEVNQFDREDVTERESSGNSSTELTPFDENGDFADLSEAYFYPEFMDRTGALTKVVEELRYSLNNPDKKLNITAGLFFSSETSKFDGIQPRNSYLGALSNFFGNIGLPDLQEIIAAENFIWFSQDTDFKTDEFALFSEIYWDITPKLKATFGLRYFSYKQELKQKLGGFVAAGGGIPTDEEITDDGFTPKLNLTYTINDKSLLYGSATRGYRLGGANGIVPVIFAEADLAALGLEEAPRTFESDFLWTYEIGSKNTFLQNRLIANASVFHTVWNDLQQRVFLPSGFIFVDNIGKATITGFDLEVKGKVSKNLQIGGAFGYVKAEVNEGSILTASEKGDRILNVPDITASANIQYSHQLKTDKSMFYRLDFQHTGERVNTFSPETEPQFIFDAFSILNARIGYSSSKFDIAVFGKNLTNEIANFGDIISLAAIPFGRYRYAVGRPASYGINVRYKF</sequence>
<organism evidence="16 17">
    <name type="scientific">Aquimarina hainanensis</name>
    <dbReference type="NCBI Taxonomy" id="1578017"/>
    <lineage>
        <taxon>Bacteria</taxon>
        <taxon>Pseudomonadati</taxon>
        <taxon>Bacteroidota</taxon>
        <taxon>Flavobacteriia</taxon>
        <taxon>Flavobacteriales</taxon>
        <taxon>Flavobacteriaceae</taxon>
        <taxon>Aquimarina</taxon>
    </lineage>
</organism>
<dbReference type="Pfam" id="PF13715">
    <property type="entry name" value="CarbopepD_reg_2"/>
    <property type="match status" value="1"/>
</dbReference>
<dbReference type="PANTHER" id="PTHR32552">
    <property type="entry name" value="FERRICHROME IRON RECEPTOR-RELATED"/>
    <property type="match status" value="1"/>
</dbReference>
<dbReference type="Proteomes" id="UP001597459">
    <property type="component" value="Unassembled WGS sequence"/>
</dbReference>
<protein>
    <submittedName>
        <fullName evidence="16">TonB-dependent receptor</fullName>
    </submittedName>
</protein>
<dbReference type="InterPro" id="IPR039426">
    <property type="entry name" value="TonB-dep_rcpt-like"/>
</dbReference>
<evidence type="ECO:0000256" key="8">
    <source>
        <dbReference type="ARBA" id="ARBA00023077"/>
    </source>
</evidence>
<evidence type="ECO:0000256" key="12">
    <source>
        <dbReference type="RuleBase" id="RU003357"/>
    </source>
</evidence>
<dbReference type="SUPFAM" id="SSF56935">
    <property type="entry name" value="Porins"/>
    <property type="match status" value="1"/>
</dbReference>
<keyword evidence="8 12" id="KW-0798">TonB box</keyword>
<proteinExistence type="inferred from homology"/>
<dbReference type="Gene3D" id="2.60.40.1120">
    <property type="entry name" value="Carboxypeptidase-like, regulatory domain"/>
    <property type="match status" value="1"/>
</dbReference>
<keyword evidence="9 11" id="KW-0472">Membrane</keyword>
<dbReference type="PROSITE" id="PS52016">
    <property type="entry name" value="TONB_DEPENDENT_REC_3"/>
    <property type="match status" value="1"/>
</dbReference>
<dbReference type="Gene3D" id="2.170.130.10">
    <property type="entry name" value="TonB-dependent receptor, plug domain"/>
    <property type="match status" value="1"/>
</dbReference>
<name>A0ABW5N8Q4_9FLAO</name>
<dbReference type="Pfam" id="PF07715">
    <property type="entry name" value="Plug"/>
    <property type="match status" value="1"/>
</dbReference>
<gene>
    <name evidence="16" type="ORF">ACFSTE_11250</name>
</gene>
<evidence type="ECO:0000256" key="5">
    <source>
        <dbReference type="ARBA" id="ARBA00022692"/>
    </source>
</evidence>
<comment type="subcellular location">
    <subcellularLocation>
        <location evidence="1 11">Cell outer membrane</location>
        <topology evidence="1 11">Multi-pass membrane protein</topology>
    </subcellularLocation>
</comment>
<reference evidence="17" key="1">
    <citation type="journal article" date="2019" name="Int. J. Syst. Evol. Microbiol.">
        <title>The Global Catalogue of Microorganisms (GCM) 10K type strain sequencing project: providing services to taxonomists for standard genome sequencing and annotation.</title>
        <authorList>
            <consortium name="The Broad Institute Genomics Platform"/>
            <consortium name="The Broad Institute Genome Sequencing Center for Infectious Disease"/>
            <person name="Wu L."/>
            <person name="Ma J."/>
        </authorList>
    </citation>
    <scope>NUCLEOTIDE SEQUENCE [LARGE SCALE GENOMIC DNA]</scope>
    <source>
        <strain evidence="17">KCTC 42423</strain>
    </source>
</reference>
<evidence type="ECO:0000256" key="1">
    <source>
        <dbReference type="ARBA" id="ARBA00004571"/>
    </source>
</evidence>
<dbReference type="Gene3D" id="2.40.170.20">
    <property type="entry name" value="TonB-dependent receptor, beta-barrel domain"/>
    <property type="match status" value="1"/>
</dbReference>
<evidence type="ECO:0000256" key="11">
    <source>
        <dbReference type="PROSITE-ProRule" id="PRU01360"/>
    </source>
</evidence>
<evidence type="ECO:0000256" key="3">
    <source>
        <dbReference type="ARBA" id="ARBA00022452"/>
    </source>
</evidence>